<evidence type="ECO:0000256" key="2">
    <source>
        <dbReference type="SAM" id="MobiDB-lite"/>
    </source>
</evidence>
<dbReference type="HOGENOM" id="CLU_106785_1_0_1"/>
<dbReference type="GeneID" id="25310698"/>
<name>A0A0D2EQ78_9EURO</name>
<dbReference type="Pfam" id="PF11176">
    <property type="entry name" value="Tma16"/>
    <property type="match status" value="1"/>
</dbReference>
<feature type="compositionally biased region" description="Basic and acidic residues" evidence="2">
    <location>
        <begin position="109"/>
        <end position="118"/>
    </location>
</feature>
<gene>
    <name evidence="3" type="ORF">Z517_11208</name>
</gene>
<dbReference type="PANTHER" id="PTHR13349:SF2">
    <property type="entry name" value="TRANSLATION MACHINERY-ASSOCIATED PROTEIN 16"/>
    <property type="match status" value="1"/>
</dbReference>
<organism evidence="3 4">
    <name type="scientific">Fonsecaea pedrosoi CBS 271.37</name>
    <dbReference type="NCBI Taxonomy" id="1442368"/>
    <lineage>
        <taxon>Eukaryota</taxon>
        <taxon>Fungi</taxon>
        <taxon>Dikarya</taxon>
        <taxon>Ascomycota</taxon>
        <taxon>Pezizomycotina</taxon>
        <taxon>Eurotiomycetes</taxon>
        <taxon>Chaetothyriomycetidae</taxon>
        <taxon>Chaetothyriales</taxon>
        <taxon>Herpotrichiellaceae</taxon>
        <taxon>Fonsecaea</taxon>
    </lineage>
</organism>
<dbReference type="STRING" id="1442368.A0A0D2EQ78"/>
<dbReference type="OrthoDB" id="270284at2759"/>
<protein>
    <recommendedName>
        <fullName evidence="5">Translation machinery-associated protein 16</fullName>
    </recommendedName>
</protein>
<feature type="compositionally biased region" description="Polar residues" evidence="2">
    <location>
        <begin position="1"/>
        <end position="11"/>
    </location>
</feature>
<dbReference type="Gene3D" id="1.20.1440.170">
    <property type="entry name" value="Translation machinery-associated protein 16-like"/>
    <property type="match status" value="1"/>
</dbReference>
<feature type="region of interest" description="Disordered" evidence="2">
    <location>
        <begin position="1"/>
        <end position="35"/>
    </location>
</feature>
<dbReference type="AlphaFoldDB" id="A0A0D2EQ78"/>
<feature type="region of interest" description="Disordered" evidence="2">
    <location>
        <begin position="93"/>
        <end position="118"/>
    </location>
</feature>
<proteinExistence type="inferred from homology"/>
<reference evidence="3 4" key="1">
    <citation type="submission" date="2015-01" db="EMBL/GenBank/DDBJ databases">
        <title>The Genome Sequence of Fonsecaea pedrosoi CBS 271.37.</title>
        <authorList>
            <consortium name="The Broad Institute Genomics Platform"/>
            <person name="Cuomo C."/>
            <person name="de Hoog S."/>
            <person name="Gorbushina A."/>
            <person name="Stielow B."/>
            <person name="Teixiera M."/>
            <person name="Abouelleil A."/>
            <person name="Chapman S.B."/>
            <person name="Priest M."/>
            <person name="Young S.K."/>
            <person name="Wortman J."/>
            <person name="Nusbaum C."/>
            <person name="Birren B."/>
        </authorList>
    </citation>
    <scope>NUCLEOTIDE SEQUENCE [LARGE SCALE GENOMIC DNA]</scope>
    <source>
        <strain evidence="3 4">CBS 271.37</strain>
    </source>
</reference>
<dbReference type="RefSeq" id="XP_013280270.1">
    <property type="nucleotide sequence ID" value="XM_013424816.1"/>
</dbReference>
<sequence length="179" mass="20412">MARSLNKVQKQISKKRGGKLNALHENSRDAKRLRRAGAREEKLARLMDAAVKANQIYVDRVAWFKSALQGSTGALTDEEMQLLTQSFIDREDDELAEAKQQRRPGRPPTKLEEKITQRKEAEEREFRAGLWVPELRNDESREKVERWAGEWGGLNTLDFVRVVKSGGIKPSSFPPKALS</sequence>
<dbReference type="VEuPathDB" id="FungiDB:Z517_11208"/>
<evidence type="ECO:0000313" key="3">
    <source>
        <dbReference type="EMBL" id="KIW76462.1"/>
    </source>
</evidence>
<dbReference type="Proteomes" id="UP000053029">
    <property type="component" value="Unassembled WGS sequence"/>
</dbReference>
<dbReference type="GO" id="GO:0005634">
    <property type="term" value="C:nucleus"/>
    <property type="evidence" value="ECO:0007669"/>
    <property type="project" value="TreeGrafter"/>
</dbReference>
<evidence type="ECO:0008006" key="5">
    <source>
        <dbReference type="Google" id="ProtNLM"/>
    </source>
</evidence>
<dbReference type="InterPro" id="IPR038356">
    <property type="entry name" value="Tma16_sf"/>
</dbReference>
<dbReference type="PANTHER" id="PTHR13349">
    <property type="entry name" value="TRANSLATION MACHINERY-ASSOCIATED PROTEIN 16"/>
    <property type="match status" value="1"/>
</dbReference>
<evidence type="ECO:0000256" key="1">
    <source>
        <dbReference type="ARBA" id="ARBA00034127"/>
    </source>
</evidence>
<keyword evidence="4" id="KW-1185">Reference proteome</keyword>
<dbReference type="InterPro" id="IPR021346">
    <property type="entry name" value="Tma16"/>
</dbReference>
<evidence type="ECO:0000313" key="4">
    <source>
        <dbReference type="Proteomes" id="UP000053029"/>
    </source>
</evidence>
<dbReference type="EMBL" id="KN846975">
    <property type="protein sequence ID" value="KIW76462.1"/>
    <property type="molecule type" value="Genomic_DNA"/>
</dbReference>
<accession>A0A0D2EQ78</accession>
<comment type="similarity">
    <text evidence="1">Belongs to the TMA16 family.</text>
</comment>